<sequence length="65" mass="7282">MILPIPTTLARPYQPQSLEPAIMHPLHLLPTPVLSAGVKVPRPEPVIRQFISHRAPWVVRGPLYS</sequence>
<evidence type="ECO:0000313" key="2">
    <source>
        <dbReference type="Proteomes" id="UP000799436"/>
    </source>
</evidence>
<reference evidence="1" key="1">
    <citation type="journal article" date="2020" name="Stud. Mycol.">
        <title>101 Dothideomycetes genomes: a test case for predicting lifestyles and emergence of pathogens.</title>
        <authorList>
            <person name="Haridas S."/>
            <person name="Albert R."/>
            <person name="Binder M."/>
            <person name="Bloem J."/>
            <person name="Labutti K."/>
            <person name="Salamov A."/>
            <person name="Andreopoulos B."/>
            <person name="Baker S."/>
            <person name="Barry K."/>
            <person name="Bills G."/>
            <person name="Bluhm B."/>
            <person name="Cannon C."/>
            <person name="Castanera R."/>
            <person name="Culley D."/>
            <person name="Daum C."/>
            <person name="Ezra D."/>
            <person name="Gonzalez J."/>
            <person name="Henrissat B."/>
            <person name="Kuo A."/>
            <person name="Liang C."/>
            <person name="Lipzen A."/>
            <person name="Lutzoni F."/>
            <person name="Magnuson J."/>
            <person name="Mondo S."/>
            <person name="Nolan M."/>
            <person name="Ohm R."/>
            <person name="Pangilinan J."/>
            <person name="Park H.-J."/>
            <person name="Ramirez L."/>
            <person name="Alfaro M."/>
            <person name="Sun H."/>
            <person name="Tritt A."/>
            <person name="Yoshinaga Y."/>
            <person name="Zwiers L.-H."/>
            <person name="Turgeon B."/>
            <person name="Goodwin S."/>
            <person name="Spatafora J."/>
            <person name="Crous P."/>
            <person name="Grigoriev I."/>
        </authorList>
    </citation>
    <scope>NUCLEOTIDE SEQUENCE</scope>
    <source>
        <strain evidence="1">CBS 116005</strain>
    </source>
</reference>
<accession>A0A6G1LKE8</accession>
<gene>
    <name evidence="1" type="ORF">EJ03DRAFT_323921</name>
</gene>
<protein>
    <submittedName>
        <fullName evidence="1">Uncharacterized protein</fullName>
    </submittedName>
</protein>
<organism evidence="1 2">
    <name type="scientific">Teratosphaeria nubilosa</name>
    <dbReference type="NCBI Taxonomy" id="161662"/>
    <lineage>
        <taxon>Eukaryota</taxon>
        <taxon>Fungi</taxon>
        <taxon>Dikarya</taxon>
        <taxon>Ascomycota</taxon>
        <taxon>Pezizomycotina</taxon>
        <taxon>Dothideomycetes</taxon>
        <taxon>Dothideomycetidae</taxon>
        <taxon>Mycosphaerellales</taxon>
        <taxon>Teratosphaeriaceae</taxon>
        <taxon>Teratosphaeria</taxon>
    </lineage>
</organism>
<dbReference type="EMBL" id="ML995811">
    <property type="protein sequence ID" value="KAF2773421.1"/>
    <property type="molecule type" value="Genomic_DNA"/>
</dbReference>
<evidence type="ECO:0000313" key="1">
    <source>
        <dbReference type="EMBL" id="KAF2773421.1"/>
    </source>
</evidence>
<dbReference type="AlphaFoldDB" id="A0A6G1LKE8"/>
<keyword evidence="2" id="KW-1185">Reference proteome</keyword>
<proteinExistence type="predicted"/>
<dbReference type="Proteomes" id="UP000799436">
    <property type="component" value="Unassembled WGS sequence"/>
</dbReference>
<name>A0A6G1LKE8_9PEZI</name>